<name>A0ABN9T199_9DINO</name>
<dbReference type="PROSITE" id="PS51184">
    <property type="entry name" value="JMJC"/>
    <property type="match status" value="1"/>
</dbReference>
<keyword evidence="2" id="KW-1133">Transmembrane helix</keyword>
<protein>
    <recommendedName>
        <fullName evidence="3">JmjC domain-containing protein</fullName>
    </recommendedName>
</protein>
<comment type="caution">
    <text evidence="4">The sequence shown here is derived from an EMBL/GenBank/DDBJ whole genome shotgun (WGS) entry which is preliminary data.</text>
</comment>
<dbReference type="PANTHER" id="PTHR12480:SF22">
    <property type="entry name" value="JMJC DOMAIN-CONTAINING PROTEIN"/>
    <property type="match status" value="1"/>
</dbReference>
<accession>A0ABN9T199</accession>
<dbReference type="EMBL" id="CAUYUJ010014245">
    <property type="protein sequence ID" value="CAK0838715.1"/>
    <property type="molecule type" value="Genomic_DNA"/>
</dbReference>
<dbReference type="InterPro" id="IPR003347">
    <property type="entry name" value="JmjC_dom"/>
</dbReference>
<feature type="domain" description="JmjC" evidence="3">
    <location>
        <begin position="1582"/>
        <end position="1753"/>
    </location>
</feature>
<evidence type="ECO:0000313" key="4">
    <source>
        <dbReference type="EMBL" id="CAK0838715.1"/>
    </source>
</evidence>
<evidence type="ECO:0000313" key="5">
    <source>
        <dbReference type="Proteomes" id="UP001189429"/>
    </source>
</evidence>
<dbReference type="InterPro" id="IPR041667">
    <property type="entry name" value="Cupin_8"/>
</dbReference>
<proteinExistence type="predicted"/>
<dbReference type="Gene3D" id="2.60.120.650">
    <property type="entry name" value="Cupin"/>
    <property type="match status" value="1"/>
</dbReference>
<dbReference type="Proteomes" id="UP001189429">
    <property type="component" value="Unassembled WGS sequence"/>
</dbReference>
<dbReference type="InterPro" id="IPR050910">
    <property type="entry name" value="JMJD6_ArgDemeth/LysHydrox"/>
</dbReference>
<dbReference type="Pfam" id="PF13621">
    <property type="entry name" value="Cupin_8"/>
    <property type="match status" value="1"/>
</dbReference>
<dbReference type="SUPFAM" id="SSF51197">
    <property type="entry name" value="Clavaminate synthase-like"/>
    <property type="match status" value="1"/>
</dbReference>
<dbReference type="CDD" id="cd02208">
    <property type="entry name" value="cupin_RmlC-like"/>
    <property type="match status" value="1"/>
</dbReference>
<keyword evidence="2" id="KW-0812">Transmembrane</keyword>
<evidence type="ECO:0000256" key="1">
    <source>
        <dbReference type="SAM" id="MobiDB-lite"/>
    </source>
</evidence>
<feature type="region of interest" description="Disordered" evidence="1">
    <location>
        <begin position="1571"/>
        <end position="1629"/>
    </location>
</feature>
<feature type="transmembrane region" description="Helical" evidence="2">
    <location>
        <begin position="54"/>
        <end position="77"/>
    </location>
</feature>
<dbReference type="PANTHER" id="PTHR12480">
    <property type="entry name" value="ARGININE DEMETHYLASE AND LYSYL-HYDROXYLASE JMJD"/>
    <property type="match status" value="1"/>
</dbReference>
<keyword evidence="5" id="KW-1185">Reference proteome</keyword>
<feature type="region of interest" description="Disordered" evidence="1">
    <location>
        <begin position="1748"/>
        <end position="1784"/>
    </location>
</feature>
<keyword evidence="2" id="KW-0472">Membrane</keyword>
<evidence type="ECO:0000256" key="2">
    <source>
        <dbReference type="SAM" id="Phobius"/>
    </source>
</evidence>
<sequence>MTWLAEPIPTLLAAARDLTTLGLHLPSLSDVPKLDLCDKHRADLSSGALRPVRYLILVGAFVTLVSGAAGLLVGLAVGSGVSLIRPRRPETQVLVHYPEDENGLVWHHRVLLYRVAGGRSVCLTPDLGMQIHDFNVQRHRIIGRREAFPPDLAARCYVFDDDGVGRAQLDELKRQARVQAAILGDVEFEDAEEVKWLVYEAGNDHFGKEVPVEVLEDDQRFVSLGTLGVVDWLGEKRLAEGVAADNVDEWRQKREETESDSRILGIHRKHGKRNLALHDAVQLFTEDSFEDWPFPPPRASLEYLESIRDGPGSMVVYESEWRQDSGVGDGTAALHEHRNNAEVLRLAHQVDQLNIPNLACFEQLVRRQVQIEMAVERNAKHPDYGGLDLVLGGPTTESGAASSQTFRDWVYKKQGERAQTLKQVLPSDGDSVHSGATGSSFLSQRHPLLCPLLPALLDTFGSDGLNSGIGIGETLSELTASRDLYSQEPKNLAEYDIDKLKICRSGTVAKDAKSLLPPDAAGLIRHYARCIERDSEQILELQAARDFPRPYWDPTLARDQDGLLFLVDRLRQANLISFRRKLKAKIGIFFVKKKDPAWIMLIIDARQANRCHRAPPKTKLVSVGGFCELDLSDSALRDLGGFGPVAEVWGGTSDVDDCFYQMLVEELGSWFGIDMPRTAGEWGVSSVYDDDVGRHVPIDSTATLYPVFHGMAMGWSWALHLANEAVSFLASKSAVCPRSLVRERTPAPALRVGQAVSGVYVDNFTTIAGDRLGAEDSIERFRRAAAEAGIGTHVDGDVGVVFESLGVVFDGRQRCLRHLPRRVWRVYLATRALRRRRWVHGNILDLDGPRVNLFGLLRPGLSCFQQVYPFVANARGRRVRLTDAVKNEMRLVQGLLFLCEYDLGADFSREVYCSDSSDIGFALLSTRATEAELRELTRYRERWRFKLVETLSEVALVRPEWAEYVGGRLRPGGGADLPEGAYAEVEVPSAIPPVDQCWDTPRRWAHLRVGRWKWTKERINIKEGRASLFGSRRATRTRHNHGKRVASLGDNLVSICAFEKGRAKSWALNSLARRAAGYQIAARVRWHSRHIESKRNAADAGSRLHQSGAKFDLTRKSIQNLIKSWILAGLVWHIHLGTPCTAWSIARRGVVDLGKAHAQEAIAVELALFTAEVCTLASRCGVLWSLENAAASGLWEFGPVVDLMWLPEVFKVTFHMCQHEVSHKKPTTILTNMLALRGLEESTAGEKSKDIYRRELARFFSWAEERGLSTKPDELAITMKQYFYVKFQEGYGPGLGRSVFFGYLLLHFANYMLERDRLSDVERALAGWAKRARETVKDPAPQEVLLDMAVWMLDRGRGESASCMALQLGDYARPSESVDLVLGNVLKPVVGVRGAPSRDWGIVFAPAELGFVTMTGQRDFRDAAKALGYEKLNITPHTVRHTAPSHDIYHKHRTLEQVRRRGRWAAKKSVTRYERHAKLLKQHSKLTTVQIARMNRRGAPGMAVCCSTLGSVESRLEWSLGGGTGGPEEAEVDEDMGTFFRRLKAGELVYLCDVSISGATLGGIGTGTSLHSSGWAEGAPAPRPPGRGLDRRLEEAPQSSAANMGAGGNLGRSRPGPRPTVESTTSGCWSPPLAPTPNLDQYCSHGWMFLAEGRKRWTVFHPEDAYLLAPEFDREAHMPRFRDLVHLEEDPRVQEQVQRARRLDFVMEAGDVVFLPQGTPHQVYNLTQTVAVTANFCSAARRGGCLSVGRPSPQKAGVSSQKTPGLLRGPLRRRASESFSEGWR</sequence>
<organism evidence="4 5">
    <name type="scientific">Prorocentrum cordatum</name>
    <dbReference type="NCBI Taxonomy" id="2364126"/>
    <lineage>
        <taxon>Eukaryota</taxon>
        <taxon>Sar</taxon>
        <taxon>Alveolata</taxon>
        <taxon>Dinophyceae</taxon>
        <taxon>Prorocentrales</taxon>
        <taxon>Prorocentraceae</taxon>
        <taxon>Prorocentrum</taxon>
    </lineage>
</organism>
<evidence type="ECO:0000259" key="3">
    <source>
        <dbReference type="PROSITE" id="PS51184"/>
    </source>
</evidence>
<dbReference type="SMART" id="SM00558">
    <property type="entry name" value="JmjC"/>
    <property type="match status" value="1"/>
</dbReference>
<reference evidence="4" key="1">
    <citation type="submission" date="2023-10" db="EMBL/GenBank/DDBJ databases">
        <authorList>
            <person name="Chen Y."/>
            <person name="Shah S."/>
            <person name="Dougan E. K."/>
            <person name="Thang M."/>
            <person name="Chan C."/>
        </authorList>
    </citation>
    <scope>NUCLEOTIDE SEQUENCE [LARGE SCALE GENOMIC DNA]</scope>
</reference>
<gene>
    <name evidence="4" type="ORF">PCOR1329_LOCUS34607</name>
</gene>